<evidence type="ECO:0008006" key="9">
    <source>
        <dbReference type="Google" id="ProtNLM"/>
    </source>
</evidence>
<dbReference type="InterPro" id="IPR043129">
    <property type="entry name" value="ATPase_NBD"/>
</dbReference>
<gene>
    <name evidence="7" type="ORF">HU200_044623</name>
</gene>
<dbReference type="FunFam" id="3.30.420.40:FF:000535">
    <property type="entry name" value="Heat shock 70 kDa protein 1A"/>
    <property type="match status" value="1"/>
</dbReference>
<dbReference type="PROSITE" id="PS00329">
    <property type="entry name" value="HSP70_2"/>
    <property type="match status" value="1"/>
</dbReference>
<comment type="similarity">
    <text evidence="1">Belongs to the heat shock protein 70 family.</text>
</comment>
<dbReference type="SUPFAM" id="SSF53067">
    <property type="entry name" value="Actin-like ATPase domain"/>
    <property type="match status" value="3"/>
</dbReference>
<dbReference type="FunFam" id="3.90.640.10:FF:000002">
    <property type="entry name" value="Heat shock 70 kDa"/>
    <property type="match status" value="2"/>
</dbReference>
<evidence type="ECO:0000256" key="3">
    <source>
        <dbReference type="ARBA" id="ARBA00022840"/>
    </source>
</evidence>
<keyword evidence="3" id="KW-0067">ATP-binding</keyword>
<dbReference type="GO" id="GO:0140662">
    <property type="term" value="F:ATP-dependent protein folding chaperone"/>
    <property type="evidence" value="ECO:0007669"/>
    <property type="project" value="InterPro"/>
</dbReference>
<dbReference type="Gene3D" id="2.60.34.10">
    <property type="entry name" value="Substrate Binding Domain Of DNAk, Chain A, domain 1"/>
    <property type="match status" value="2"/>
</dbReference>
<sequence>MAASKGDAGGGPAVGIDLGTTYSCVAVWRNDRGEVIPNDQGNLLTPSCVAFAGAARLVGDAAVIQAALNPANTIHASSKFSFNSCMQRSNSKAKKLYIISNSQRQATIDAGTIAGLDVMRIINEPTAAAIAYGLDKMPSNDGTRTVLIFDLGGGTFDVSLLDIDPGVDIDMALCDVKAIAGDTHLGGADFDNEMVKHFLREFIRKHKKMDVRSNPRALRRLRTACERAKRLLSSTSQTSIDIDSFHGGIDFYATMTRCRFEELNKDLFAKCVEAVEKCLRDAEVDKGSVHDVVLVGGSTRIPKVQSMLREFFDGKELCRGINPDEAVAHGAAIKAAAVLNSHAGTQKMRELMLGDVTPLSLGVETTGGAMAVLIPRNTSIPAKKERLFSTCTDNQESVLVRVYEGEQASTRDNYLLGRFELSGIAPAPRAAPWIVVTFDQPRPSGGPRGAARPGPAIVRAPPYVLCRSINMDKGLFEVKAIAGDTHLGGADFDNEMVNFSLEEFIRKHREVAIKRNYKALRRLRTACERAKRMLSSTTQTTIEVDSLYAGIDLSITITRSRFEELNKNLFGKCMEAVQKMLQEFFDGKELCRIINPDEAVAYGAAIHASILSGQTDNERLLDMLLRDVTPLSLGFDIAIPGMHTVTYDVMSVVIPRNTAIPTKMTKGCSTLVDNQATVPIKVYEGESASTKENNLLGEFLLSGIPPAPAGVPRIDVTFDIDANGVMNVSAVDKSTGRKNDITITNHSGRLRKEEVELMVQKFERVILYCIYGMPCICQAKFALDPNKLLARITDSSRSAASRRRCLKVQLAQAQAELLNAQAQHANLVALVCVEMANRHDGQNQLQLQQPSPMMDGGGSASGSGSDDLGVAAYHQQRQRFYDSDMGSATWPDHEAQLWT</sequence>
<evidence type="ECO:0000256" key="1">
    <source>
        <dbReference type="ARBA" id="ARBA00007381"/>
    </source>
</evidence>
<reference evidence="7" key="1">
    <citation type="submission" date="2020-07" db="EMBL/GenBank/DDBJ databases">
        <title>Genome sequence and genetic diversity analysis of an under-domesticated orphan crop, white fonio (Digitaria exilis).</title>
        <authorList>
            <person name="Bennetzen J.L."/>
            <person name="Chen S."/>
            <person name="Ma X."/>
            <person name="Wang X."/>
            <person name="Yssel A.E.J."/>
            <person name="Chaluvadi S.R."/>
            <person name="Johnson M."/>
            <person name="Gangashetty P."/>
            <person name="Hamidou F."/>
            <person name="Sanogo M.D."/>
            <person name="Zwaenepoel A."/>
            <person name="Wallace J."/>
            <person name="Van De Peer Y."/>
            <person name="Van Deynze A."/>
        </authorList>
    </citation>
    <scope>NUCLEOTIDE SEQUENCE</scope>
    <source>
        <tissue evidence="7">Leaves</tissue>
    </source>
</reference>
<feature type="compositionally biased region" description="Polar residues" evidence="6">
    <location>
        <begin position="842"/>
        <end position="851"/>
    </location>
</feature>
<dbReference type="PROSITE" id="PS00297">
    <property type="entry name" value="HSP70_1"/>
    <property type="match status" value="1"/>
</dbReference>
<organism evidence="7 8">
    <name type="scientific">Digitaria exilis</name>
    <dbReference type="NCBI Taxonomy" id="1010633"/>
    <lineage>
        <taxon>Eukaryota</taxon>
        <taxon>Viridiplantae</taxon>
        <taxon>Streptophyta</taxon>
        <taxon>Embryophyta</taxon>
        <taxon>Tracheophyta</taxon>
        <taxon>Spermatophyta</taxon>
        <taxon>Magnoliopsida</taxon>
        <taxon>Liliopsida</taxon>
        <taxon>Poales</taxon>
        <taxon>Poaceae</taxon>
        <taxon>PACMAD clade</taxon>
        <taxon>Panicoideae</taxon>
        <taxon>Panicodae</taxon>
        <taxon>Paniceae</taxon>
        <taxon>Anthephorinae</taxon>
        <taxon>Digitaria</taxon>
    </lineage>
</organism>
<name>A0A835B179_9POAL</name>
<dbReference type="InterPro" id="IPR029047">
    <property type="entry name" value="HSP70_peptide-bd_sf"/>
</dbReference>
<dbReference type="PANTHER" id="PTHR19375">
    <property type="entry name" value="HEAT SHOCK PROTEIN 70KDA"/>
    <property type="match status" value="1"/>
</dbReference>
<keyword evidence="4" id="KW-0346">Stress response</keyword>
<keyword evidence="5" id="KW-0175">Coiled coil</keyword>
<evidence type="ECO:0000313" key="8">
    <source>
        <dbReference type="Proteomes" id="UP000636709"/>
    </source>
</evidence>
<dbReference type="Proteomes" id="UP000636709">
    <property type="component" value="Unassembled WGS sequence"/>
</dbReference>
<dbReference type="OrthoDB" id="2401965at2759"/>
<dbReference type="AlphaFoldDB" id="A0A835B179"/>
<dbReference type="EMBL" id="JACEFO010002102">
    <property type="protein sequence ID" value="KAF8683693.1"/>
    <property type="molecule type" value="Genomic_DNA"/>
</dbReference>
<feature type="coiled-coil region" evidence="5">
    <location>
        <begin position="803"/>
        <end position="830"/>
    </location>
</feature>
<keyword evidence="2" id="KW-0547">Nucleotide-binding</keyword>
<dbReference type="Gene3D" id="3.30.420.40">
    <property type="match status" value="6"/>
</dbReference>
<dbReference type="PROSITE" id="PS01036">
    <property type="entry name" value="HSP70_3"/>
    <property type="match status" value="1"/>
</dbReference>
<evidence type="ECO:0000256" key="5">
    <source>
        <dbReference type="SAM" id="Coils"/>
    </source>
</evidence>
<dbReference type="InterPro" id="IPR018181">
    <property type="entry name" value="Heat_shock_70_CS"/>
</dbReference>
<dbReference type="InterPro" id="IPR013126">
    <property type="entry name" value="Hsp_70_fam"/>
</dbReference>
<comment type="caution">
    <text evidence="7">The sequence shown here is derived from an EMBL/GenBank/DDBJ whole genome shotgun (WGS) entry which is preliminary data.</text>
</comment>
<keyword evidence="8" id="KW-1185">Reference proteome</keyword>
<evidence type="ECO:0000256" key="6">
    <source>
        <dbReference type="SAM" id="MobiDB-lite"/>
    </source>
</evidence>
<dbReference type="Pfam" id="PF00012">
    <property type="entry name" value="HSP70"/>
    <property type="match status" value="3"/>
</dbReference>
<dbReference type="Gene3D" id="3.90.640.10">
    <property type="entry name" value="Actin, Chain A, domain 4"/>
    <property type="match status" value="2"/>
</dbReference>
<dbReference type="SUPFAM" id="SSF100920">
    <property type="entry name" value="Heat shock protein 70kD (HSP70), peptide-binding domain"/>
    <property type="match status" value="2"/>
</dbReference>
<dbReference type="FunFam" id="2.60.34.10:FF:000012">
    <property type="entry name" value="Heat shock 70 kDa protein"/>
    <property type="match status" value="1"/>
</dbReference>
<evidence type="ECO:0000256" key="2">
    <source>
        <dbReference type="ARBA" id="ARBA00022741"/>
    </source>
</evidence>
<proteinExistence type="inferred from homology"/>
<feature type="region of interest" description="Disordered" evidence="6">
    <location>
        <begin position="842"/>
        <end position="868"/>
    </location>
</feature>
<dbReference type="GO" id="GO:0005524">
    <property type="term" value="F:ATP binding"/>
    <property type="evidence" value="ECO:0007669"/>
    <property type="project" value="UniProtKB-KW"/>
</dbReference>
<protein>
    <recommendedName>
        <fullName evidence="9">Heat shock protein 70</fullName>
    </recommendedName>
</protein>
<accession>A0A835B179</accession>
<evidence type="ECO:0000313" key="7">
    <source>
        <dbReference type="EMBL" id="KAF8683693.1"/>
    </source>
</evidence>
<dbReference type="PRINTS" id="PR00301">
    <property type="entry name" value="HEATSHOCK70"/>
</dbReference>
<evidence type="ECO:0000256" key="4">
    <source>
        <dbReference type="ARBA" id="ARBA00023016"/>
    </source>
</evidence>